<keyword evidence="10" id="KW-0406">Ion transport</keyword>
<dbReference type="InterPro" id="IPR011333">
    <property type="entry name" value="SKP1/BTB/POZ_sf"/>
</dbReference>
<sequence length="538" mass="61503">MAIIGVGLDDQSFSSDESYGHLFLESEGPTVKGLYFQRGRILRGPEASRPILDPYRQALINVGGVRYSFPWSTLEEFPESRLSRLRSCTNLKEIAEFCDDYDSMRHEFFFDRDPFAFRTIFCFLVNGKLRVLQDVCSVALHTELLYWGIDLNQMMPCCRHRVVNYVENVAQHQRKEKEWRERRKAMRACVVKRSLFYKLGEVVDNPDSGLAGKVFACLSVIMVVVTVLSLCIGTMLDGQQEGSRGECLQQCRSMFLIETVCVMWFTLELLVRFFHAHSKLEFIRGPLNITDVAAISPYYISLFLELRDETVHDIVAEGGKSTLDKLGLILRVLRALRVLYVVRLARHSMGLQTLGLTIQRSFTDFGLLLLFVCVSVALFSPLVHLIESELAPNAAKFPHLSFSSIPASYWWTIISVTTVGYGDMVPFSTLGQLMALIVILLGILILSFPSTSIFHTFNCTYTELREERKRQHKEEMDAELITEMEESLKERDTWPDNYSQTDFLPGLEDPQYLFMTDIKVLAKSTTHQPLIPVDQNLM</sequence>
<feature type="transmembrane region" description="Helical" evidence="13">
    <location>
        <begin position="365"/>
        <end position="386"/>
    </location>
</feature>
<dbReference type="InterPro" id="IPR003971">
    <property type="entry name" value="K_chnl_volt-dep_Kv5/Kv9"/>
</dbReference>
<evidence type="ECO:0000256" key="9">
    <source>
        <dbReference type="ARBA" id="ARBA00022989"/>
    </source>
</evidence>
<keyword evidence="4" id="KW-0633">Potassium transport</keyword>
<keyword evidence="5 13" id="KW-0812">Transmembrane</keyword>
<dbReference type="GO" id="GO:0005251">
    <property type="term" value="F:delayed rectifier potassium channel activity"/>
    <property type="evidence" value="ECO:0007669"/>
    <property type="project" value="TreeGrafter"/>
</dbReference>
<dbReference type="OMA" id="HGELLYW"/>
<dbReference type="InterPro" id="IPR003968">
    <property type="entry name" value="K_chnl_volt-dep_Kv"/>
</dbReference>
<evidence type="ECO:0000313" key="17">
    <source>
        <dbReference type="Proteomes" id="UP001501940"/>
    </source>
</evidence>
<dbReference type="PRINTS" id="PR01494">
    <property type="entry name" value="KV9CHANNEL"/>
</dbReference>
<evidence type="ECO:0000256" key="3">
    <source>
        <dbReference type="ARBA" id="ARBA00022475"/>
    </source>
</evidence>
<dbReference type="GeneTree" id="ENSGT00940000156938"/>
<dbReference type="GO" id="GO:0008076">
    <property type="term" value="C:voltage-gated potassium channel complex"/>
    <property type="evidence" value="ECO:0007669"/>
    <property type="project" value="InterPro"/>
</dbReference>
<dbReference type="Pfam" id="PF00520">
    <property type="entry name" value="Ion_trans"/>
    <property type="match status" value="1"/>
</dbReference>
<dbReference type="InterPro" id="IPR003131">
    <property type="entry name" value="T1-type_BTB"/>
</dbReference>
<feature type="domain" description="Ion transport" evidence="14">
    <location>
        <begin position="213"/>
        <end position="461"/>
    </location>
</feature>
<name>A0A3Q1AH21_AMPOC</name>
<evidence type="ECO:0000256" key="1">
    <source>
        <dbReference type="ARBA" id="ARBA00004651"/>
    </source>
</evidence>
<evidence type="ECO:0000256" key="12">
    <source>
        <dbReference type="ARBA" id="ARBA00023303"/>
    </source>
</evidence>
<keyword evidence="9 13" id="KW-1133">Transmembrane helix</keyword>
<feature type="domain" description="Potassium channel tetramerisation-type BTB" evidence="15">
    <location>
        <begin position="60"/>
        <end position="157"/>
    </location>
</feature>
<keyword evidence="3" id="KW-1003">Cell membrane</keyword>
<evidence type="ECO:0000256" key="5">
    <source>
        <dbReference type="ARBA" id="ARBA00022692"/>
    </source>
</evidence>
<dbReference type="InterPro" id="IPR005821">
    <property type="entry name" value="Ion_trans_dom"/>
</dbReference>
<feature type="transmembrane region" description="Helical" evidence="13">
    <location>
        <begin position="214"/>
        <end position="235"/>
    </location>
</feature>
<keyword evidence="6" id="KW-0631">Potassium channel</keyword>
<keyword evidence="8" id="KW-0630">Potassium</keyword>
<dbReference type="InterPro" id="IPR027359">
    <property type="entry name" value="Volt_channel_dom_sf"/>
</dbReference>
<proteinExistence type="predicted"/>
<keyword evidence="12" id="KW-0407">Ion channel</keyword>
<evidence type="ECO:0000256" key="4">
    <source>
        <dbReference type="ARBA" id="ARBA00022538"/>
    </source>
</evidence>
<dbReference type="PRINTS" id="PR00169">
    <property type="entry name" value="KCHANNEL"/>
</dbReference>
<evidence type="ECO:0000259" key="15">
    <source>
        <dbReference type="Pfam" id="PF02214"/>
    </source>
</evidence>
<dbReference type="Proteomes" id="UP001501940">
    <property type="component" value="Chromosome 9"/>
</dbReference>
<protein>
    <recommendedName>
        <fullName evidence="18">Potassium voltage-gated channel, subfamily G, member 4b</fullName>
    </recommendedName>
</protein>
<evidence type="ECO:0000256" key="2">
    <source>
        <dbReference type="ARBA" id="ARBA00022448"/>
    </source>
</evidence>
<reference evidence="16 17" key="1">
    <citation type="submission" date="2022-01" db="EMBL/GenBank/DDBJ databases">
        <title>A chromosome-scale genome assembly of the false clownfish, Amphiprion ocellaris.</title>
        <authorList>
            <person name="Ryu T."/>
        </authorList>
    </citation>
    <scope>NUCLEOTIDE SEQUENCE [LARGE SCALE GENOMIC DNA]</scope>
</reference>
<feature type="transmembrane region" description="Helical" evidence="13">
    <location>
        <begin position="255"/>
        <end position="274"/>
    </location>
</feature>
<comment type="subcellular location">
    <subcellularLocation>
        <location evidence="1">Cell membrane</location>
        <topology evidence="1">Multi-pass membrane protein</topology>
    </subcellularLocation>
</comment>
<dbReference type="GeneID" id="111573748"/>
<dbReference type="SUPFAM" id="SSF81324">
    <property type="entry name" value="Voltage-gated potassium channels"/>
    <property type="match status" value="1"/>
</dbReference>
<evidence type="ECO:0008006" key="18">
    <source>
        <dbReference type="Google" id="ProtNLM"/>
    </source>
</evidence>
<evidence type="ECO:0000256" key="7">
    <source>
        <dbReference type="ARBA" id="ARBA00022882"/>
    </source>
</evidence>
<dbReference type="AlphaFoldDB" id="A0A3Q1AH21"/>
<dbReference type="GO" id="GO:0001508">
    <property type="term" value="P:action potential"/>
    <property type="evidence" value="ECO:0007669"/>
    <property type="project" value="TreeGrafter"/>
</dbReference>
<dbReference type="FunFam" id="1.10.287.70:FF:000005">
    <property type="entry name" value="potassium voltage-gated channel subfamily G member 1"/>
    <property type="match status" value="1"/>
</dbReference>
<accession>A0A3Q1AH21</accession>
<dbReference type="GO" id="GO:0051260">
    <property type="term" value="P:protein homooligomerization"/>
    <property type="evidence" value="ECO:0007669"/>
    <property type="project" value="InterPro"/>
</dbReference>
<dbReference type="PRINTS" id="PR01491">
    <property type="entry name" value="KVCHANNEL"/>
</dbReference>
<evidence type="ECO:0000256" key="10">
    <source>
        <dbReference type="ARBA" id="ARBA00023065"/>
    </source>
</evidence>
<keyword evidence="11 13" id="KW-0472">Membrane</keyword>
<dbReference type="Pfam" id="PF02214">
    <property type="entry name" value="BTB_2"/>
    <property type="match status" value="1"/>
</dbReference>
<dbReference type="Gene3D" id="1.10.287.70">
    <property type="match status" value="1"/>
</dbReference>
<dbReference type="Ensembl" id="ENSAOCT00000015161.2">
    <property type="protein sequence ID" value="ENSAOCP00000000295.2"/>
    <property type="gene ID" value="ENSAOCG00000003138.2"/>
</dbReference>
<feature type="transmembrane region" description="Helical" evidence="13">
    <location>
        <begin position="430"/>
        <end position="448"/>
    </location>
</feature>
<feature type="transmembrane region" description="Helical" evidence="13">
    <location>
        <begin position="407"/>
        <end position="424"/>
    </location>
</feature>
<dbReference type="RefSeq" id="XP_035807702.2">
    <property type="nucleotide sequence ID" value="XM_035951809.2"/>
</dbReference>
<organism evidence="16 17">
    <name type="scientific">Amphiprion ocellaris</name>
    <name type="common">Clown anemonefish</name>
    <dbReference type="NCBI Taxonomy" id="80972"/>
    <lineage>
        <taxon>Eukaryota</taxon>
        <taxon>Metazoa</taxon>
        <taxon>Chordata</taxon>
        <taxon>Craniata</taxon>
        <taxon>Vertebrata</taxon>
        <taxon>Euteleostomi</taxon>
        <taxon>Actinopterygii</taxon>
        <taxon>Neopterygii</taxon>
        <taxon>Teleostei</taxon>
        <taxon>Neoteleostei</taxon>
        <taxon>Acanthomorphata</taxon>
        <taxon>Ovalentaria</taxon>
        <taxon>Pomacentridae</taxon>
        <taxon>Amphiprion</taxon>
    </lineage>
</organism>
<reference evidence="16" key="3">
    <citation type="submission" date="2025-09" db="UniProtKB">
        <authorList>
            <consortium name="Ensembl"/>
        </authorList>
    </citation>
    <scope>IDENTIFICATION</scope>
</reference>
<evidence type="ECO:0000256" key="8">
    <source>
        <dbReference type="ARBA" id="ARBA00022958"/>
    </source>
</evidence>
<evidence type="ECO:0000313" key="16">
    <source>
        <dbReference type="Ensembl" id="ENSAOCP00000000295.2"/>
    </source>
</evidence>
<dbReference type="STRING" id="80972.ENSAOCP00000000295"/>
<evidence type="ECO:0000256" key="13">
    <source>
        <dbReference type="SAM" id="Phobius"/>
    </source>
</evidence>
<dbReference type="InterPro" id="IPR028325">
    <property type="entry name" value="VG_K_chnl"/>
</dbReference>
<dbReference type="SUPFAM" id="SSF54695">
    <property type="entry name" value="POZ domain"/>
    <property type="match status" value="1"/>
</dbReference>
<dbReference type="Gene3D" id="1.20.120.350">
    <property type="entry name" value="Voltage-gated potassium channels. Chain C"/>
    <property type="match status" value="1"/>
</dbReference>
<keyword evidence="7" id="KW-0851">Voltage-gated channel</keyword>
<evidence type="ECO:0000256" key="6">
    <source>
        <dbReference type="ARBA" id="ARBA00022826"/>
    </source>
</evidence>
<keyword evidence="17" id="KW-1185">Reference proteome</keyword>
<dbReference type="Gene3D" id="3.30.710.10">
    <property type="entry name" value="Potassium Channel Kv1.1, Chain A"/>
    <property type="match status" value="1"/>
</dbReference>
<evidence type="ECO:0000256" key="11">
    <source>
        <dbReference type="ARBA" id="ARBA00023136"/>
    </source>
</evidence>
<reference evidence="16" key="2">
    <citation type="submission" date="2025-08" db="UniProtKB">
        <authorList>
            <consortium name="Ensembl"/>
        </authorList>
    </citation>
    <scope>IDENTIFICATION</scope>
</reference>
<keyword evidence="2" id="KW-0813">Transport</keyword>
<dbReference type="KEGG" id="aoce:111573748"/>
<dbReference type="PANTHER" id="PTHR11537">
    <property type="entry name" value="VOLTAGE-GATED POTASSIUM CHANNEL"/>
    <property type="match status" value="1"/>
</dbReference>
<evidence type="ECO:0000259" key="14">
    <source>
        <dbReference type="Pfam" id="PF00520"/>
    </source>
</evidence>
<dbReference type="PANTHER" id="PTHR11537:SF167">
    <property type="entry name" value="POTASSIUM VOLTAGE-GATED CHANNEL SUBFAMILY G MEMBER 4"/>
    <property type="match status" value="1"/>
</dbReference>